<accession>A0A9N7V3V0</accession>
<gene>
    <name evidence="1" type="ORF">PLEPLA_LOCUS30060</name>
</gene>
<dbReference type="EMBL" id="CADEAL010002835">
    <property type="protein sequence ID" value="CAB1442387.1"/>
    <property type="molecule type" value="Genomic_DNA"/>
</dbReference>
<dbReference type="AlphaFoldDB" id="A0A9N7V3V0"/>
<reference evidence="1" key="1">
    <citation type="submission" date="2020-03" db="EMBL/GenBank/DDBJ databases">
        <authorList>
            <person name="Weist P."/>
        </authorList>
    </citation>
    <scope>NUCLEOTIDE SEQUENCE</scope>
</reference>
<name>A0A9N7V3V0_PLEPL</name>
<protein>
    <submittedName>
        <fullName evidence="1">Uncharacterized protein</fullName>
    </submittedName>
</protein>
<comment type="caution">
    <text evidence="1">The sequence shown here is derived from an EMBL/GenBank/DDBJ whole genome shotgun (WGS) entry which is preliminary data.</text>
</comment>
<dbReference type="Proteomes" id="UP001153269">
    <property type="component" value="Unassembled WGS sequence"/>
</dbReference>
<organism evidence="1 2">
    <name type="scientific">Pleuronectes platessa</name>
    <name type="common">European plaice</name>
    <dbReference type="NCBI Taxonomy" id="8262"/>
    <lineage>
        <taxon>Eukaryota</taxon>
        <taxon>Metazoa</taxon>
        <taxon>Chordata</taxon>
        <taxon>Craniata</taxon>
        <taxon>Vertebrata</taxon>
        <taxon>Euteleostomi</taxon>
        <taxon>Actinopterygii</taxon>
        <taxon>Neopterygii</taxon>
        <taxon>Teleostei</taxon>
        <taxon>Neoteleostei</taxon>
        <taxon>Acanthomorphata</taxon>
        <taxon>Carangaria</taxon>
        <taxon>Pleuronectiformes</taxon>
        <taxon>Pleuronectoidei</taxon>
        <taxon>Pleuronectidae</taxon>
        <taxon>Pleuronectes</taxon>
    </lineage>
</organism>
<sequence>MRSLRWLWLRSQSGSSTDQNVGGSIPVFGEDTELKYRQCMNGLGQTPFDNPGGASLRDCVSVRLQRLHSITYSPLLSPCEIQLRGELLRSSLSRPVNLYGCLKTKARHRRGLDYLAQDAQWLHV</sequence>
<keyword evidence="2" id="KW-1185">Reference proteome</keyword>
<proteinExistence type="predicted"/>
<evidence type="ECO:0000313" key="1">
    <source>
        <dbReference type="EMBL" id="CAB1442387.1"/>
    </source>
</evidence>
<evidence type="ECO:0000313" key="2">
    <source>
        <dbReference type="Proteomes" id="UP001153269"/>
    </source>
</evidence>